<protein>
    <submittedName>
        <fullName evidence="1">Uncharacterized protein</fullName>
    </submittedName>
</protein>
<dbReference type="AlphaFoldDB" id="A0A8W8HUC5"/>
<proteinExistence type="predicted"/>
<evidence type="ECO:0000313" key="1">
    <source>
        <dbReference type="EnsemblMetazoa" id="G11086.1:cds"/>
    </source>
</evidence>
<dbReference type="EnsemblMetazoa" id="G11086.1">
    <property type="protein sequence ID" value="G11086.1:cds"/>
    <property type="gene ID" value="G11086"/>
</dbReference>
<accession>A0A8W8HUC5</accession>
<name>A0A8W8HUC5_MAGGI</name>
<keyword evidence="2" id="KW-1185">Reference proteome</keyword>
<reference evidence="1" key="1">
    <citation type="submission" date="2022-08" db="UniProtKB">
        <authorList>
            <consortium name="EnsemblMetazoa"/>
        </authorList>
    </citation>
    <scope>IDENTIFICATION</scope>
    <source>
        <strain evidence="1">05x7-T-G4-1.051#20</strain>
    </source>
</reference>
<evidence type="ECO:0000313" key="2">
    <source>
        <dbReference type="Proteomes" id="UP000005408"/>
    </source>
</evidence>
<sequence>MGFEEEIVRYGFYFEKFRVIVKNENFDEVNEALSEIALADFCEIIVISQDTFKLHEKLELFNGSHQAQGEKLYQSPKSHQQGDDSSNVNDKYGTLGSLALLNNEKTVALSCRHVCFKDNYVYIETKENERIPLGKCCYVLNDRKIESDFAIIEIDSKMEEYFSVKKLLNHTGDQTNADVLCLENNLDIRGEIVHKLGAVSEWTQGVIVCSEIIEGQQGIIAIKGMNGEDFGKPGDSGSIVFRESTSARARKLEVVAVLTAGKLTEHGSKDQESGGEKEQKLQPKLDLSQFSCPVENADILAFNSTYFFSVKDVHYLDVSFLLGLAAIQNVFSFLSSFYPTVVYNPRIWFL</sequence>
<dbReference type="Proteomes" id="UP000005408">
    <property type="component" value="Unassembled WGS sequence"/>
</dbReference>
<organism evidence="1 2">
    <name type="scientific">Magallana gigas</name>
    <name type="common">Pacific oyster</name>
    <name type="synonym">Crassostrea gigas</name>
    <dbReference type="NCBI Taxonomy" id="29159"/>
    <lineage>
        <taxon>Eukaryota</taxon>
        <taxon>Metazoa</taxon>
        <taxon>Spiralia</taxon>
        <taxon>Lophotrochozoa</taxon>
        <taxon>Mollusca</taxon>
        <taxon>Bivalvia</taxon>
        <taxon>Autobranchia</taxon>
        <taxon>Pteriomorphia</taxon>
        <taxon>Ostreida</taxon>
        <taxon>Ostreoidea</taxon>
        <taxon>Ostreidae</taxon>
        <taxon>Magallana</taxon>
    </lineage>
</organism>